<accession>A0AAQ4E222</accession>
<dbReference type="InterPro" id="IPR000718">
    <property type="entry name" value="Peptidase_M13"/>
</dbReference>
<dbReference type="InterPro" id="IPR024079">
    <property type="entry name" value="MetalloPept_cat_dom_sf"/>
</dbReference>
<dbReference type="GO" id="GO:0006508">
    <property type="term" value="P:proteolysis"/>
    <property type="evidence" value="ECO:0007669"/>
    <property type="project" value="InterPro"/>
</dbReference>
<evidence type="ECO:0008006" key="4">
    <source>
        <dbReference type="Google" id="ProtNLM"/>
    </source>
</evidence>
<feature type="signal peptide" evidence="1">
    <location>
        <begin position="1"/>
        <end position="20"/>
    </location>
</feature>
<sequence length="154" mass="16924">MTVCCAVVVLPLVLVAAALGLLATRSGARRAAQAFVDISEMLLDLCGEDNSSEACRDTLDRMRLSMKADADPCDDFYESVCGNWVPRVTTRQGTTHTEMGETLISTLGSHSKVSEYLLGTLPALNVNFKHEFHLLFELDRYVEKIRAAPDQTSQ</sequence>
<organism evidence="2 3">
    <name type="scientific">Amblyomma americanum</name>
    <name type="common">Lone star tick</name>
    <dbReference type="NCBI Taxonomy" id="6943"/>
    <lineage>
        <taxon>Eukaryota</taxon>
        <taxon>Metazoa</taxon>
        <taxon>Ecdysozoa</taxon>
        <taxon>Arthropoda</taxon>
        <taxon>Chelicerata</taxon>
        <taxon>Arachnida</taxon>
        <taxon>Acari</taxon>
        <taxon>Parasitiformes</taxon>
        <taxon>Ixodida</taxon>
        <taxon>Ixodoidea</taxon>
        <taxon>Ixodidae</taxon>
        <taxon>Amblyomminae</taxon>
        <taxon>Amblyomma</taxon>
    </lineage>
</organism>
<proteinExistence type="predicted"/>
<dbReference type="PROSITE" id="PS51885">
    <property type="entry name" value="NEPRILYSIN"/>
    <property type="match status" value="1"/>
</dbReference>
<dbReference type="AlphaFoldDB" id="A0AAQ4E222"/>
<keyword evidence="1" id="KW-0732">Signal</keyword>
<dbReference type="Proteomes" id="UP001321473">
    <property type="component" value="Unassembled WGS sequence"/>
</dbReference>
<evidence type="ECO:0000256" key="1">
    <source>
        <dbReference type="SAM" id="SignalP"/>
    </source>
</evidence>
<dbReference type="SUPFAM" id="SSF55486">
    <property type="entry name" value="Metalloproteases ('zincins'), catalytic domain"/>
    <property type="match status" value="1"/>
</dbReference>
<keyword evidence="3" id="KW-1185">Reference proteome</keyword>
<protein>
    <recommendedName>
        <fullName evidence="4">M13 family peptidase</fullName>
    </recommendedName>
</protein>
<comment type="caution">
    <text evidence="2">The sequence shown here is derived from an EMBL/GenBank/DDBJ whole genome shotgun (WGS) entry which is preliminary data.</text>
</comment>
<dbReference type="Gene3D" id="3.40.390.10">
    <property type="entry name" value="Collagenase (Catalytic Domain)"/>
    <property type="match status" value="1"/>
</dbReference>
<feature type="chain" id="PRO_5042935499" description="M13 family peptidase" evidence="1">
    <location>
        <begin position="21"/>
        <end position="154"/>
    </location>
</feature>
<name>A0AAQ4E222_AMBAM</name>
<evidence type="ECO:0000313" key="2">
    <source>
        <dbReference type="EMBL" id="KAK8768762.1"/>
    </source>
</evidence>
<reference evidence="2 3" key="1">
    <citation type="journal article" date="2023" name="Arcadia Sci">
        <title>De novo assembly of a long-read Amblyomma americanum tick genome.</title>
        <authorList>
            <person name="Chou S."/>
            <person name="Poskanzer K.E."/>
            <person name="Rollins M."/>
            <person name="Thuy-Boun P.S."/>
        </authorList>
    </citation>
    <scope>NUCLEOTIDE SEQUENCE [LARGE SCALE GENOMIC DNA]</scope>
    <source>
        <strain evidence="2">F_SG_1</strain>
        <tissue evidence="2">Salivary glands</tissue>
    </source>
</reference>
<dbReference type="EMBL" id="JARKHS020023484">
    <property type="protein sequence ID" value="KAK8768762.1"/>
    <property type="molecule type" value="Genomic_DNA"/>
</dbReference>
<evidence type="ECO:0000313" key="3">
    <source>
        <dbReference type="Proteomes" id="UP001321473"/>
    </source>
</evidence>
<dbReference type="GO" id="GO:0004222">
    <property type="term" value="F:metalloendopeptidase activity"/>
    <property type="evidence" value="ECO:0007669"/>
    <property type="project" value="InterPro"/>
</dbReference>
<gene>
    <name evidence="2" type="ORF">V5799_014774</name>
</gene>